<organism evidence="1 2">
    <name type="scientific">Pistacia atlantica</name>
    <dbReference type="NCBI Taxonomy" id="434234"/>
    <lineage>
        <taxon>Eukaryota</taxon>
        <taxon>Viridiplantae</taxon>
        <taxon>Streptophyta</taxon>
        <taxon>Embryophyta</taxon>
        <taxon>Tracheophyta</taxon>
        <taxon>Spermatophyta</taxon>
        <taxon>Magnoliopsida</taxon>
        <taxon>eudicotyledons</taxon>
        <taxon>Gunneridae</taxon>
        <taxon>Pentapetalae</taxon>
        <taxon>rosids</taxon>
        <taxon>malvids</taxon>
        <taxon>Sapindales</taxon>
        <taxon>Anacardiaceae</taxon>
        <taxon>Pistacia</taxon>
    </lineage>
</organism>
<keyword evidence="2" id="KW-1185">Reference proteome</keyword>
<gene>
    <name evidence="1" type="ORF">Patl1_22086</name>
</gene>
<reference evidence="2" key="1">
    <citation type="journal article" date="2023" name="G3 (Bethesda)">
        <title>Genome assembly and association tests identify interacting loci associated with vigor, precocity, and sex in interspecific pistachio rootstocks.</title>
        <authorList>
            <person name="Palmer W."/>
            <person name="Jacygrad E."/>
            <person name="Sagayaradj S."/>
            <person name="Cavanaugh K."/>
            <person name="Han R."/>
            <person name="Bertier L."/>
            <person name="Beede B."/>
            <person name="Kafkas S."/>
            <person name="Golino D."/>
            <person name="Preece J."/>
            <person name="Michelmore R."/>
        </authorList>
    </citation>
    <scope>NUCLEOTIDE SEQUENCE [LARGE SCALE GENOMIC DNA]</scope>
</reference>
<name>A0ACC1BLJ0_9ROSI</name>
<evidence type="ECO:0000313" key="2">
    <source>
        <dbReference type="Proteomes" id="UP001164250"/>
    </source>
</evidence>
<comment type="caution">
    <text evidence="1">The sequence shown here is derived from an EMBL/GenBank/DDBJ whole genome shotgun (WGS) entry which is preliminary data.</text>
</comment>
<accession>A0ACC1BLJ0</accession>
<dbReference type="EMBL" id="CM047900">
    <property type="protein sequence ID" value="KAJ0099694.1"/>
    <property type="molecule type" value="Genomic_DNA"/>
</dbReference>
<protein>
    <submittedName>
        <fullName evidence="1">Uncharacterized protein</fullName>
    </submittedName>
</protein>
<proteinExistence type="predicted"/>
<sequence length="222" mass="25437">MTIKGGTKQACAACKYQRRKCVPDCPLARYFPADQPKMFLNAHRLFGLKNIGRILKKVDSAKKDEAMRTIIFESTIRAKYPVHGCWGVICKLQHHIQSAMDEVRLVKATVARCKECNQYQVPSSSSPSEISSVSIHNVVNLGQYNDLYAETSENLMNQNDLKIEEDPFYDDPEDFQITVPELQVPQDYDHNLPTFDITGFDHNERFININPSKEGSRYRFIT</sequence>
<evidence type="ECO:0000313" key="1">
    <source>
        <dbReference type="EMBL" id="KAJ0099694.1"/>
    </source>
</evidence>
<dbReference type="Proteomes" id="UP001164250">
    <property type="component" value="Chromosome 4"/>
</dbReference>